<feature type="compositionally biased region" description="Low complexity" evidence="1">
    <location>
        <begin position="167"/>
        <end position="180"/>
    </location>
</feature>
<dbReference type="Pfam" id="PF09792">
    <property type="entry name" value="But2"/>
    <property type="match status" value="1"/>
</dbReference>
<dbReference type="STRING" id="2656787.A0A370TPV1"/>
<dbReference type="AlphaFoldDB" id="A0A370TPV1"/>
<feature type="signal peptide" evidence="2">
    <location>
        <begin position="1"/>
        <end position="22"/>
    </location>
</feature>
<dbReference type="PANTHER" id="PTHR39613">
    <property type="entry name" value="ANCHORED CELL WALL PROTEIN, PUTATIVE (AFU_ORTHOLOGUE AFUA_4G08960)-RELATED"/>
    <property type="match status" value="1"/>
</dbReference>
<accession>A0A370TPV1</accession>
<proteinExistence type="predicted"/>
<evidence type="ECO:0000313" key="4">
    <source>
        <dbReference type="EMBL" id="RDL37550.1"/>
    </source>
</evidence>
<dbReference type="Proteomes" id="UP000254866">
    <property type="component" value="Unassembled WGS sequence"/>
</dbReference>
<keyword evidence="5" id="KW-1185">Reference proteome</keyword>
<organism evidence="4 5">
    <name type="scientific">Venustampulla echinocandica</name>
    <dbReference type="NCBI Taxonomy" id="2656787"/>
    <lineage>
        <taxon>Eukaryota</taxon>
        <taxon>Fungi</taxon>
        <taxon>Dikarya</taxon>
        <taxon>Ascomycota</taxon>
        <taxon>Pezizomycotina</taxon>
        <taxon>Leotiomycetes</taxon>
        <taxon>Helotiales</taxon>
        <taxon>Pleuroascaceae</taxon>
        <taxon>Venustampulla</taxon>
    </lineage>
</organism>
<dbReference type="RefSeq" id="XP_031870206.1">
    <property type="nucleotide sequence ID" value="XM_032013606.1"/>
</dbReference>
<sequence length="380" mass="39901">MAPSLRTMHVPVLLSLSLNAFAASIPRQVIPCTFSITASGPPDGIVKQDGIGGLILSDNDPQFHYLLGNGTLTDERNHTCLIEPSSSQFLCASQGTAENTKFEFSDGLMEILHDGSNKWLACPGTGPDSDGTLIYSDAKANTTDCKPITLRAGGFGCAALGRPDPTTAAASASATSSESSRPTDLLITPTGAVSEPAPTTIPSHSIPTCPKGISGEFQFPHLIVPTSSNNPDFAYGNSYSAYISSVNTTIFNFDIPAEEHYKGTCALLFLFPYASEMDPSAGTYHFSGTEAELGQNGGLEFAFLTDVATAATTYRSTPPILTDFGKTQIIPGHDYTVGTFPCHSGKAISISVASKGNVELDYFQNSAPSPIGLYVVPCSS</sequence>
<name>A0A370TPV1_9HELO</name>
<evidence type="ECO:0000313" key="5">
    <source>
        <dbReference type="Proteomes" id="UP000254866"/>
    </source>
</evidence>
<feature type="domain" description="Ubiquitin 3 binding protein But2 C-terminal" evidence="3">
    <location>
        <begin position="218"/>
        <end position="368"/>
    </location>
</feature>
<gene>
    <name evidence="4" type="ORF">BP5553_04983</name>
</gene>
<keyword evidence="2" id="KW-0732">Signal</keyword>
<protein>
    <recommendedName>
        <fullName evidence="3">Ubiquitin 3 binding protein But2 C-terminal domain-containing protein</fullName>
    </recommendedName>
</protein>
<dbReference type="PANTHER" id="PTHR39613:SF1">
    <property type="entry name" value="ANCHORED CELL WALL PROTEIN, PUTATIVE (AFU_ORTHOLOGUE AFUA_4G08960)-RELATED"/>
    <property type="match status" value="1"/>
</dbReference>
<evidence type="ECO:0000259" key="3">
    <source>
        <dbReference type="Pfam" id="PF09792"/>
    </source>
</evidence>
<feature type="region of interest" description="Disordered" evidence="1">
    <location>
        <begin position="167"/>
        <end position="205"/>
    </location>
</feature>
<reference evidence="4 5" key="1">
    <citation type="journal article" date="2018" name="IMA Fungus">
        <title>IMA Genome-F 9: Draft genome sequence of Annulohypoxylon stygium, Aspergillus mulundensis, Berkeleyomyces basicola (syn. Thielaviopsis basicola), Ceratocystis smalleyi, two Cercospora beticola strains, Coleophoma cylindrospora, Fusarium fracticaudum, Phialophora cf. hyalina, and Morchella septimelata.</title>
        <authorList>
            <person name="Wingfield B.D."/>
            <person name="Bills G.F."/>
            <person name="Dong Y."/>
            <person name="Huang W."/>
            <person name="Nel W.J."/>
            <person name="Swalarsk-Parry B.S."/>
            <person name="Vaghefi N."/>
            <person name="Wilken P.M."/>
            <person name="An Z."/>
            <person name="de Beer Z.W."/>
            <person name="De Vos L."/>
            <person name="Chen L."/>
            <person name="Duong T.A."/>
            <person name="Gao Y."/>
            <person name="Hammerbacher A."/>
            <person name="Kikkert J.R."/>
            <person name="Li Y."/>
            <person name="Li H."/>
            <person name="Li K."/>
            <person name="Li Q."/>
            <person name="Liu X."/>
            <person name="Ma X."/>
            <person name="Naidoo K."/>
            <person name="Pethybridge S.J."/>
            <person name="Sun J."/>
            <person name="Steenkamp E.T."/>
            <person name="van der Nest M.A."/>
            <person name="van Wyk S."/>
            <person name="Wingfield M.J."/>
            <person name="Xiong C."/>
            <person name="Yue Q."/>
            <person name="Zhang X."/>
        </authorList>
    </citation>
    <scope>NUCLEOTIDE SEQUENCE [LARGE SCALE GENOMIC DNA]</scope>
    <source>
        <strain evidence="4 5">BP 5553</strain>
    </source>
</reference>
<dbReference type="OrthoDB" id="4657524at2759"/>
<comment type="caution">
    <text evidence="4">The sequence shown here is derived from an EMBL/GenBank/DDBJ whole genome shotgun (WGS) entry which is preliminary data.</text>
</comment>
<dbReference type="InterPro" id="IPR018620">
    <property type="entry name" value="Ubiquitin3-bd_protein_But2_C"/>
</dbReference>
<dbReference type="GeneID" id="43597832"/>
<feature type="chain" id="PRO_5016613388" description="Ubiquitin 3 binding protein But2 C-terminal domain-containing protein" evidence="2">
    <location>
        <begin position="23"/>
        <end position="380"/>
    </location>
</feature>
<dbReference type="EMBL" id="NPIC01000003">
    <property type="protein sequence ID" value="RDL37550.1"/>
    <property type="molecule type" value="Genomic_DNA"/>
</dbReference>
<evidence type="ECO:0000256" key="2">
    <source>
        <dbReference type="SAM" id="SignalP"/>
    </source>
</evidence>
<evidence type="ECO:0000256" key="1">
    <source>
        <dbReference type="SAM" id="MobiDB-lite"/>
    </source>
</evidence>